<comment type="caution">
    <text evidence="4">The sequence shown here is derived from an EMBL/GenBank/DDBJ whole genome shotgun (WGS) entry which is preliminary data.</text>
</comment>
<accession>A0A9P5JV48</accession>
<protein>
    <recommendedName>
        <fullName evidence="6">Oxidase ustYa</fullName>
    </recommendedName>
</protein>
<dbReference type="Proteomes" id="UP000759537">
    <property type="component" value="Unassembled WGS sequence"/>
</dbReference>
<evidence type="ECO:0000256" key="2">
    <source>
        <dbReference type="ARBA" id="ARBA00023002"/>
    </source>
</evidence>
<evidence type="ECO:0000256" key="3">
    <source>
        <dbReference type="ARBA" id="ARBA00035112"/>
    </source>
</evidence>
<sequence length="215" mass="24924">MTRIRVQANILAVLVTALSVASIFLTHTLFRVVKNVQFEAVVMKKEHSMLGDDWPPFSPLMLERSIEMVVEESVHYVAGGSGGKEEWRYQRGFGFDGAARLGANNRTFAVSLYHQEHCLLYLHAQLTDRANNDDGRFAHHQHCLNYLRQQALCHPDLTLERGDFATRDFEVDRVGETHVCRDFETAWDDNTMRWLEWYHFLKESRIDTIPSLELD</sequence>
<dbReference type="Pfam" id="PF11807">
    <property type="entry name" value="UstYa"/>
    <property type="match status" value="1"/>
</dbReference>
<keyword evidence="2" id="KW-0560">Oxidoreductase</keyword>
<keyword evidence="5" id="KW-1185">Reference proteome</keyword>
<comment type="pathway">
    <text evidence="1">Mycotoxin biosynthesis.</text>
</comment>
<dbReference type="InterPro" id="IPR021765">
    <property type="entry name" value="UstYa-like"/>
</dbReference>
<evidence type="ECO:0000256" key="1">
    <source>
        <dbReference type="ARBA" id="ARBA00004685"/>
    </source>
</evidence>
<comment type="similarity">
    <text evidence="3">Belongs to the ustYa family.</text>
</comment>
<evidence type="ECO:0008006" key="6">
    <source>
        <dbReference type="Google" id="ProtNLM"/>
    </source>
</evidence>
<evidence type="ECO:0000313" key="5">
    <source>
        <dbReference type="Proteomes" id="UP000759537"/>
    </source>
</evidence>
<evidence type="ECO:0000313" key="4">
    <source>
        <dbReference type="EMBL" id="KAF8466074.1"/>
    </source>
</evidence>
<dbReference type="EMBL" id="WHVB01000043">
    <property type="protein sequence ID" value="KAF8466074.1"/>
    <property type="molecule type" value="Genomic_DNA"/>
</dbReference>
<dbReference type="OrthoDB" id="3687641at2759"/>
<dbReference type="AlphaFoldDB" id="A0A9P5JV48"/>
<dbReference type="GO" id="GO:0043386">
    <property type="term" value="P:mycotoxin biosynthetic process"/>
    <property type="evidence" value="ECO:0007669"/>
    <property type="project" value="InterPro"/>
</dbReference>
<proteinExistence type="inferred from homology"/>
<reference evidence="4" key="1">
    <citation type="submission" date="2019-10" db="EMBL/GenBank/DDBJ databases">
        <authorList>
            <consortium name="DOE Joint Genome Institute"/>
            <person name="Kuo A."/>
            <person name="Miyauchi S."/>
            <person name="Kiss E."/>
            <person name="Drula E."/>
            <person name="Kohler A."/>
            <person name="Sanchez-Garcia M."/>
            <person name="Andreopoulos B."/>
            <person name="Barry K.W."/>
            <person name="Bonito G."/>
            <person name="Buee M."/>
            <person name="Carver A."/>
            <person name="Chen C."/>
            <person name="Cichocki N."/>
            <person name="Clum A."/>
            <person name="Culley D."/>
            <person name="Crous P.W."/>
            <person name="Fauchery L."/>
            <person name="Girlanda M."/>
            <person name="Hayes R."/>
            <person name="Keri Z."/>
            <person name="LaButti K."/>
            <person name="Lipzen A."/>
            <person name="Lombard V."/>
            <person name="Magnuson J."/>
            <person name="Maillard F."/>
            <person name="Morin E."/>
            <person name="Murat C."/>
            <person name="Nolan M."/>
            <person name="Ohm R."/>
            <person name="Pangilinan J."/>
            <person name="Pereira M."/>
            <person name="Perotto S."/>
            <person name="Peter M."/>
            <person name="Riley R."/>
            <person name="Sitrit Y."/>
            <person name="Stielow B."/>
            <person name="Szollosi G."/>
            <person name="Zifcakova L."/>
            <person name="Stursova M."/>
            <person name="Spatafora J.W."/>
            <person name="Tedersoo L."/>
            <person name="Vaario L.-M."/>
            <person name="Yamada A."/>
            <person name="Yan M."/>
            <person name="Wang P."/>
            <person name="Xu J."/>
            <person name="Bruns T."/>
            <person name="Baldrian P."/>
            <person name="Vilgalys R."/>
            <person name="Henrissat B."/>
            <person name="Grigoriev I.V."/>
            <person name="Hibbett D."/>
            <person name="Nagy L.G."/>
            <person name="Martin F.M."/>
        </authorList>
    </citation>
    <scope>NUCLEOTIDE SEQUENCE</scope>
    <source>
        <strain evidence="4">Prilba</strain>
    </source>
</reference>
<reference evidence="4" key="2">
    <citation type="journal article" date="2020" name="Nat. Commun.">
        <title>Large-scale genome sequencing of mycorrhizal fungi provides insights into the early evolution of symbiotic traits.</title>
        <authorList>
            <person name="Miyauchi S."/>
            <person name="Kiss E."/>
            <person name="Kuo A."/>
            <person name="Drula E."/>
            <person name="Kohler A."/>
            <person name="Sanchez-Garcia M."/>
            <person name="Morin E."/>
            <person name="Andreopoulos B."/>
            <person name="Barry K.W."/>
            <person name="Bonito G."/>
            <person name="Buee M."/>
            <person name="Carver A."/>
            <person name="Chen C."/>
            <person name="Cichocki N."/>
            <person name="Clum A."/>
            <person name="Culley D."/>
            <person name="Crous P.W."/>
            <person name="Fauchery L."/>
            <person name="Girlanda M."/>
            <person name="Hayes R.D."/>
            <person name="Keri Z."/>
            <person name="LaButti K."/>
            <person name="Lipzen A."/>
            <person name="Lombard V."/>
            <person name="Magnuson J."/>
            <person name="Maillard F."/>
            <person name="Murat C."/>
            <person name="Nolan M."/>
            <person name="Ohm R.A."/>
            <person name="Pangilinan J."/>
            <person name="Pereira M.F."/>
            <person name="Perotto S."/>
            <person name="Peter M."/>
            <person name="Pfister S."/>
            <person name="Riley R."/>
            <person name="Sitrit Y."/>
            <person name="Stielow J.B."/>
            <person name="Szollosi G."/>
            <person name="Zifcakova L."/>
            <person name="Stursova M."/>
            <person name="Spatafora J.W."/>
            <person name="Tedersoo L."/>
            <person name="Vaario L.M."/>
            <person name="Yamada A."/>
            <person name="Yan M."/>
            <person name="Wang P."/>
            <person name="Xu J."/>
            <person name="Bruns T."/>
            <person name="Baldrian P."/>
            <person name="Vilgalys R."/>
            <person name="Dunand C."/>
            <person name="Henrissat B."/>
            <person name="Grigoriev I.V."/>
            <person name="Hibbett D."/>
            <person name="Nagy L.G."/>
            <person name="Martin F.M."/>
        </authorList>
    </citation>
    <scope>NUCLEOTIDE SEQUENCE</scope>
    <source>
        <strain evidence="4">Prilba</strain>
    </source>
</reference>
<organism evidence="4 5">
    <name type="scientific">Russula ochroleuca</name>
    <dbReference type="NCBI Taxonomy" id="152965"/>
    <lineage>
        <taxon>Eukaryota</taxon>
        <taxon>Fungi</taxon>
        <taxon>Dikarya</taxon>
        <taxon>Basidiomycota</taxon>
        <taxon>Agaricomycotina</taxon>
        <taxon>Agaricomycetes</taxon>
        <taxon>Russulales</taxon>
        <taxon>Russulaceae</taxon>
        <taxon>Russula</taxon>
    </lineage>
</organism>
<dbReference type="GO" id="GO:0016491">
    <property type="term" value="F:oxidoreductase activity"/>
    <property type="evidence" value="ECO:0007669"/>
    <property type="project" value="UniProtKB-KW"/>
</dbReference>
<name>A0A9P5JV48_9AGAM</name>
<dbReference type="PANTHER" id="PTHR33365:SF11">
    <property type="entry name" value="TAT PATHWAY SIGNAL SEQUENCE"/>
    <property type="match status" value="1"/>
</dbReference>
<gene>
    <name evidence="4" type="ORF">DFH94DRAFT_348022</name>
</gene>
<dbReference type="PANTHER" id="PTHR33365">
    <property type="entry name" value="YALI0B05434P"/>
    <property type="match status" value="1"/>
</dbReference>